<evidence type="ECO:0000256" key="1">
    <source>
        <dbReference type="SAM" id="MobiDB-lite"/>
    </source>
</evidence>
<name>A0A834MZR0_VESVU</name>
<protein>
    <submittedName>
        <fullName evidence="2">Uncharacterized protein</fullName>
    </submittedName>
</protein>
<evidence type="ECO:0000313" key="3">
    <source>
        <dbReference type="Proteomes" id="UP000614350"/>
    </source>
</evidence>
<gene>
    <name evidence="2" type="ORF">HZH66_010015</name>
</gene>
<dbReference type="Proteomes" id="UP000614350">
    <property type="component" value="Unassembled WGS sequence"/>
</dbReference>
<organism evidence="2 3">
    <name type="scientific">Vespula vulgaris</name>
    <name type="common">Yellow jacket</name>
    <name type="synonym">Wasp</name>
    <dbReference type="NCBI Taxonomy" id="7454"/>
    <lineage>
        <taxon>Eukaryota</taxon>
        <taxon>Metazoa</taxon>
        <taxon>Ecdysozoa</taxon>
        <taxon>Arthropoda</taxon>
        <taxon>Hexapoda</taxon>
        <taxon>Insecta</taxon>
        <taxon>Pterygota</taxon>
        <taxon>Neoptera</taxon>
        <taxon>Endopterygota</taxon>
        <taxon>Hymenoptera</taxon>
        <taxon>Apocrita</taxon>
        <taxon>Aculeata</taxon>
        <taxon>Vespoidea</taxon>
        <taxon>Vespidae</taxon>
        <taxon>Vespinae</taxon>
        <taxon>Vespula</taxon>
    </lineage>
</organism>
<dbReference type="EMBL" id="JACSEA010000011">
    <property type="protein sequence ID" value="KAF7388878.1"/>
    <property type="molecule type" value="Genomic_DNA"/>
</dbReference>
<proteinExistence type="predicted"/>
<keyword evidence="3" id="KW-1185">Reference proteome</keyword>
<dbReference type="AlphaFoldDB" id="A0A834MZR0"/>
<accession>A0A834MZR0</accession>
<evidence type="ECO:0000313" key="2">
    <source>
        <dbReference type="EMBL" id="KAF7388878.1"/>
    </source>
</evidence>
<comment type="caution">
    <text evidence="2">The sequence shown here is derived from an EMBL/GenBank/DDBJ whole genome shotgun (WGS) entry which is preliminary data.</text>
</comment>
<feature type="compositionally biased region" description="Acidic residues" evidence="1">
    <location>
        <begin position="29"/>
        <end position="60"/>
    </location>
</feature>
<reference evidence="2" key="1">
    <citation type="journal article" date="2020" name="G3 (Bethesda)">
        <title>High-Quality Assemblies for Three Invasive Social Wasps from the &lt;i&gt;Vespula&lt;/i&gt; Genus.</title>
        <authorList>
            <person name="Harrop T.W.R."/>
            <person name="Guhlin J."/>
            <person name="McLaughlin G.M."/>
            <person name="Permina E."/>
            <person name="Stockwell P."/>
            <person name="Gilligan J."/>
            <person name="Le Lec M.F."/>
            <person name="Gruber M.A.M."/>
            <person name="Quinn O."/>
            <person name="Lovegrove M."/>
            <person name="Duncan E.J."/>
            <person name="Remnant E.J."/>
            <person name="Van Eeckhoven J."/>
            <person name="Graham B."/>
            <person name="Knapp R.A."/>
            <person name="Langford K.W."/>
            <person name="Kronenberg Z."/>
            <person name="Press M.O."/>
            <person name="Eacker S.M."/>
            <person name="Wilson-Rankin E.E."/>
            <person name="Purcell J."/>
            <person name="Lester P.J."/>
            <person name="Dearden P.K."/>
        </authorList>
    </citation>
    <scope>NUCLEOTIDE SEQUENCE</scope>
    <source>
        <strain evidence="2">Marl-1</strain>
    </source>
</reference>
<feature type="region of interest" description="Disordered" evidence="1">
    <location>
        <begin position="29"/>
        <end position="68"/>
    </location>
</feature>
<sequence>MVVKKMPRVGGDDGRSLLVNQWKELWMCADDDDDDDDDYDDDDDDDDDDYDDDDGDDDNNENGNERKCTRLQTVQIFIR</sequence>